<dbReference type="Proteomes" id="UP001501427">
    <property type="component" value="Unassembled WGS sequence"/>
</dbReference>
<reference evidence="2" key="4">
    <citation type="submission" date="2023-12" db="EMBL/GenBank/DDBJ databases">
        <authorList>
            <person name="Sun Q."/>
            <person name="Inoue M."/>
        </authorList>
    </citation>
    <scope>NUCLEOTIDE SEQUENCE</scope>
    <source>
        <strain evidence="2">JCM 10667</strain>
    </source>
</reference>
<keyword evidence="1" id="KW-0472">Membrane</keyword>
<evidence type="ECO:0000313" key="2">
    <source>
        <dbReference type="EMBL" id="GAA0567876.1"/>
    </source>
</evidence>
<evidence type="ECO:0000313" key="5">
    <source>
        <dbReference type="Proteomes" id="UP001501427"/>
    </source>
</evidence>
<organism evidence="3 4">
    <name type="scientific">Actinomadura livida</name>
    <dbReference type="NCBI Taxonomy" id="79909"/>
    <lineage>
        <taxon>Bacteria</taxon>
        <taxon>Bacillati</taxon>
        <taxon>Actinomycetota</taxon>
        <taxon>Actinomycetes</taxon>
        <taxon>Streptosporangiales</taxon>
        <taxon>Thermomonosporaceae</taxon>
        <taxon>Actinomadura</taxon>
    </lineage>
</organism>
<evidence type="ECO:0000313" key="3">
    <source>
        <dbReference type="EMBL" id="MBB4772793.1"/>
    </source>
</evidence>
<evidence type="ECO:0008006" key="6">
    <source>
        <dbReference type="Google" id="ProtNLM"/>
    </source>
</evidence>
<keyword evidence="1" id="KW-1133">Transmembrane helix</keyword>
<dbReference type="Proteomes" id="UP000549343">
    <property type="component" value="Unassembled WGS sequence"/>
</dbReference>
<comment type="caution">
    <text evidence="3">The sequence shown here is derived from an EMBL/GenBank/DDBJ whole genome shotgun (WGS) entry which is preliminary data.</text>
</comment>
<reference evidence="2" key="1">
    <citation type="journal article" date="2014" name="Int. J. Syst. Evol. Microbiol.">
        <title>Complete genome of a new Firmicutes species belonging to the dominant human colonic microbiota ('Ruminococcus bicirculans') reveals two chromosomes and a selective capacity to utilize plant glucans.</title>
        <authorList>
            <consortium name="NISC Comparative Sequencing Program"/>
            <person name="Wegmann U."/>
            <person name="Louis P."/>
            <person name="Goesmann A."/>
            <person name="Henrissat B."/>
            <person name="Duncan S.H."/>
            <person name="Flint H.J."/>
        </authorList>
    </citation>
    <scope>NUCLEOTIDE SEQUENCE</scope>
    <source>
        <strain evidence="2">JCM 10667</strain>
    </source>
</reference>
<dbReference type="EMBL" id="JACHMV010000001">
    <property type="protein sequence ID" value="MBB4772793.1"/>
    <property type="molecule type" value="Genomic_DNA"/>
</dbReference>
<protein>
    <recommendedName>
        <fullName evidence="6">DUF4352 domain-containing protein</fullName>
    </recommendedName>
</protein>
<proteinExistence type="predicted"/>
<feature type="transmembrane region" description="Helical" evidence="1">
    <location>
        <begin position="6"/>
        <end position="26"/>
    </location>
</feature>
<dbReference type="EMBL" id="BAAAHD010000026">
    <property type="protein sequence ID" value="GAA0567876.1"/>
    <property type="molecule type" value="Genomic_DNA"/>
</dbReference>
<sequence>MNVRQVLLKGGAGLGGAVLLAGAMWLHSLIPELRATELDPIRDGGKVGEEVRNRDFSVRVEKVEAARSLAPSLSLGDPPPVGTEGIYLVVRFTATSHREPLELRTAQLETPGGYVYREGPRPGATSAGAQPTFQPLIWTSAAYVFELPKQRLEGAHLVVGPGGLLPQLSAEADIDLGITRERANELVQGAAQGYDLKAGTP</sequence>
<keyword evidence="1" id="KW-0812">Transmembrane</keyword>
<reference evidence="3 4" key="3">
    <citation type="submission" date="2020-08" db="EMBL/GenBank/DDBJ databases">
        <title>Sequencing the genomes of 1000 actinobacteria strains.</title>
        <authorList>
            <person name="Klenk H.-P."/>
        </authorList>
    </citation>
    <scope>NUCLEOTIDE SEQUENCE [LARGE SCALE GENOMIC DNA]</scope>
    <source>
        <strain evidence="3 4">DSM 44772</strain>
    </source>
</reference>
<keyword evidence="5" id="KW-1185">Reference proteome</keyword>
<accession>A0A7W7MVR1</accession>
<gene>
    <name evidence="3" type="ORF">F4557_001211</name>
    <name evidence="2" type="ORF">GCM10009546_33080</name>
</gene>
<evidence type="ECO:0000313" key="4">
    <source>
        <dbReference type="Proteomes" id="UP000549343"/>
    </source>
</evidence>
<reference evidence="5" key="2">
    <citation type="journal article" date="2019" name="Int. J. Syst. Evol. Microbiol.">
        <title>The Global Catalogue of Microorganisms (GCM) 10K type strain sequencing project: providing services to taxonomists for standard genome sequencing and annotation.</title>
        <authorList>
            <consortium name="The Broad Institute Genomics Platform"/>
            <consortium name="The Broad Institute Genome Sequencing Center for Infectious Disease"/>
            <person name="Wu L."/>
            <person name="Ma J."/>
        </authorList>
    </citation>
    <scope>NUCLEOTIDE SEQUENCE [LARGE SCALE GENOMIC DNA]</scope>
    <source>
        <strain evidence="5">JCM 10667</strain>
    </source>
</reference>
<dbReference type="RefSeq" id="WP_184880497.1">
    <property type="nucleotide sequence ID" value="NZ_BAAAHD010000026.1"/>
</dbReference>
<dbReference type="AlphaFoldDB" id="A0A7W7MVR1"/>
<evidence type="ECO:0000256" key="1">
    <source>
        <dbReference type="SAM" id="Phobius"/>
    </source>
</evidence>
<name>A0A7W7MVR1_9ACTN</name>